<organism evidence="15 16">
    <name type="scientific">Kineobactrum salinum</name>
    <dbReference type="NCBI Taxonomy" id="2708301"/>
    <lineage>
        <taxon>Bacteria</taxon>
        <taxon>Pseudomonadati</taxon>
        <taxon>Pseudomonadota</taxon>
        <taxon>Gammaproteobacteria</taxon>
        <taxon>Cellvibrionales</taxon>
        <taxon>Halieaceae</taxon>
        <taxon>Kineobactrum</taxon>
    </lineage>
</organism>
<evidence type="ECO:0000256" key="6">
    <source>
        <dbReference type="ARBA" id="ARBA00023004"/>
    </source>
</evidence>
<name>A0A6C0U3W9_9GAMM</name>
<evidence type="ECO:0000259" key="13">
    <source>
        <dbReference type="Pfam" id="PF00593"/>
    </source>
</evidence>
<keyword evidence="4" id="KW-0410">Iron transport</keyword>
<evidence type="ECO:0000256" key="11">
    <source>
        <dbReference type="PROSITE-ProRule" id="PRU01360"/>
    </source>
</evidence>
<dbReference type="AlphaFoldDB" id="A0A6C0U3W9"/>
<keyword evidence="7" id="KW-0406">Ion transport</keyword>
<evidence type="ECO:0000256" key="9">
    <source>
        <dbReference type="ARBA" id="ARBA00023136"/>
    </source>
</evidence>
<dbReference type="InterPro" id="IPR012910">
    <property type="entry name" value="Plug_dom"/>
</dbReference>
<dbReference type="RefSeq" id="WP_163496235.1">
    <property type="nucleotide sequence ID" value="NZ_CP048711.1"/>
</dbReference>
<dbReference type="PANTHER" id="PTHR32552">
    <property type="entry name" value="FERRICHROME IRON RECEPTOR-RELATED"/>
    <property type="match status" value="1"/>
</dbReference>
<gene>
    <name evidence="15" type="ORF">G3T16_16780</name>
</gene>
<dbReference type="Pfam" id="PF00593">
    <property type="entry name" value="TonB_dep_Rec_b-barrel"/>
    <property type="match status" value="1"/>
</dbReference>
<reference evidence="15 16" key="1">
    <citation type="submission" date="2020-02" db="EMBL/GenBank/DDBJ databases">
        <title>Genome sequencing for Kineobactrum sp. M2.</title>
        <authorList>
            <person name="Park S.-J."/>
        </authorList>
    </citation>
    <scope>NUCLEOTIDE SEQUENCE [LARGE SCALE GENOMIC DNA]</scope>
    <source>
        <strain evidence="15 16">M2</strain>
    </source>
</reference>
<keyword evidence="5 11" id="KW-0812">Transmembrane</keyword>
<sequence>MKAALFRNSLCAGGVAIGVLIATLPEVALGQARYSAQDAIEEVMVTARKREEGLQDAPISITAVTGDGLEYRGVDKIDGLADFTPNLTFQSNPGDGGSSASAAIYIRGVGQSDFAPTVEPGVGLYVDGVYIARSVGAVLDLVDVERIEVLRGPQGTLFGRNTIGGAISVTTKKPDEIFSGYVDVTAGTDDRHDIKLSMNVPLGETLFSRVSLASFNRDGYVIRSADGRDLGDDDTLSGHLAFRWLANENLELNLSVEGSRDRENGAALVVTDILGPEDPGYMASFMALNNVLATGDPVSCFSAENLNNPACYNSRFIGAGDMRNDGTAPHFSDVDLWGVTLTVDWMVGALSLKSITAYRDLDSTFARDGDDSPLLIGNLYDELEQDQFTQEFQLLGDLFDSRLEWILGAFYLSENANNLNLLEFTPADFKSGGEVESESLAVFGQVDYALTDQLSLTLGLRYTKDEKTFIPDQVIERVNVPSFIFPFPAGTPILPAVEATNKINEVTPMVNLSYQWSEQLMAYASYSEGFKSGGFTQRVFPPEPTIPAFDPEFVEVYELGFKFSAPGNRLRINGALFHTQYDDMQIFITNTTRVGPFIENAGEAEINGGSWRSLRFRRPAGCLRRASATWIPNSRSWSPVRPSHWTTSLPGSPNGLLMALSPKTLTSRVGERWCRALTGPTARLSLTMHRTHRSWSRMDII</sequence>
<keyword evidence="10 11" id="KW-0998">Cell outer membrane</keyword>
<keyword evidence="6" id="KW-0408">Iron</keyword>
<comment type="subcellular location">
    <subcellularLocation>
        <location evidence="1 11">Cell outer membrane</location>
        <topology evidence="1 11">Multi-pass membrane protein</topology>
    </subcellularLocation>
</comment>
<keyword evidence="9 11" id="KW-0472">Membrane</keyword>
<evidence type="ECO:0000256" key="5">
    <source>
        <dbReference type="ARBA" id="ARBA00022692"/>
    </source>
</evidence>
<dbReference type="Pfam" id="PF07715">
    <property type="entry name" value="Plug"/>
    <property type="match status" value="1"/>
</dbReference>
<keyword evidence="15" id="KW-0675">Receptor</keyword>
<evidence type="ECO:0000256" key="10">
    <source>
        <dbReference type="ARBA" id="ARBA00023237"/>
    </source>
</evidence>
<protein>
    <submittedName>
        <fullName evidence="15">TonB-dependent receptor</fullName>
    </submittedName>
</protein>
<keyword evidence="8 12" id="KW-0798">TonB box</keyword>
<keyword evidence="16" id="KW-1185">Reference proteome</keyword>
<dbReference type="InterPro" id="IPR000531">
    <property type="entry name" value="Beta-barrel_TonB"/>
</dbReference>
<feature type="domain" description="TonB-dependent receptor plug" evidence="14">
    <location>
        <begin position="54"/>
        <end position="166"/>
    </location>
</feature>
<dbReference type="InterPro" id="IPR039426">
    <property type="entry name" value="TonB-dep_rcpt-like"/>
</dbReference>
<keyword evidence="3 11" id="KW-1134">Transmembrane beta strand</keyword>
<evidence type="ECO:0000259" key="14">
    <source>
        <dbReference type="Pfam" id="PF07715"/>
    </source>
</evidence>
<dbReference type="PANTHER" id="PTHR32552:SF81">
    <property type="entry name" value="TONB-DEPENDENT OUTER MEMBRANE RECEPTOR"/>
    <property type="match status" value="1"/>
</dbReference>
<evidence type="ECO:0000313" key="16">
    <source>
        <dbReference type="Proteomes" id="UP000477680"/>
    </source>
</evidence>
<evidence type="ECO:0000256" key="1">
    <source>
        <dbReference type="ARBA" id="ARBA00004571"/>
    </source>
</evidence>
<comment type="similarity">
    <text evidence="11 12">Belongs to the TonB-dependent receptor family.</text>
</comment>
<evidence type="ECO:0000256" key="3">
    <source>
        <dbReference type="ARBA" id="ARBA00022452"/>
    </source>
</evidence>
<evidence type="ECO:0000256" key="4">
    <source>
        <dbReference type="ARBA" id="ARBA00022496"/>
    </source>
</evidence>
<evidence type="ECO:0000313" key="15">
    <source>
        <dbReference type="EMBL" id="QIB66801.1"/>
    </source>
</evidence>
<dbReference type="Proteomes" id="UP000477680">
    <property type="component" value="Chromosome"/>
</dbReference>
<dbReference type="PROSITE" id="PS52016">
    <property type="entry name" value="TONB_DEPENDENT_REC_3"/>
    <property type="match status" value="1"/>
</dbReference>
<keyword evidence="2 11" id="KW-0813">Transport</keyword>
<proteinExistence type="inferred from homology"/>
<evidence type="ECO:0000256" key="7">
    <source>
        <dbReference type="ARBA" id="ARBA00023065"/>
    </source>
</evidence>
<dbReference type="GO" id="GO:0009279">
    <property type="term" value="C:cell outer membrane"/>
    <property type="evidence" value="ECO:0007669"/>
    <property type="project" value="UniProtKB-SubCell"/>
</dbReference>
<dbReference type="GO" id="GO:0006826">
    <property type="term" value="P:iron ion transport"/>
    <property type="evidence" value="ECO:0007669"/>
    <property type="project" value="UniProtKB-KW"/>
</dbReference>
<dbReference type="EMBL" id="CP048711">
    <property type="protein sequence ID" value="QIB66801.1"/>
    <property type="molecule type" value="Genomic_DNA"/>
</dbReference>
<dbReference type="SUPFAM" id="SSF56935">
    <property type="entry name" value="Porins"/>
    <property type="match status" value="1"/>
</dbReference>
<feature type="domain" description="TonB-dependent receptor-like beta-barrel" evidence="13">
    <location>
        <begin position="328"/>
        <end position="609"/>
    </location>
</feature>
<dbReference type="KEGG" id="kim:G3T16_16780"/>
<evidence type="ECO:0000256" key="8">
    <source>
        <dbReference type="ARBA" id="ARBA00023077"/>
    </source>
</evidence>
<evidence type="ECO:0000256" key="12">
    <source>
        <dbReference type="RuleBase" id="RU003357"/>
    </source>
</evidence>
<dbReference type="Gene3D" id="2.40.170.20">
    <property type="entry name" value="TonB-dependent receptor, beta-barrel domain"/>
    <property type="match status" value="1"/>
</dbReference>
<accession>A0A6C0U3W9</accession>
<evidence type="ECO:0000256" key="2">
    <source>
        <dbReference type="ARBA" id="ARBA00022448"/>
    </source>
</evidence>
<dbReference type="InterPro" id="IPR036942">
    <property type="entry name" value="Beta-barrel_TonB_sf"/>
</dbReference>